<evidence type="ECO:0000313" key="3">
    <source>
        <dbReference type="Proteomes" id="UP001596101"/>
    </source>
</evidence>
<comment type="caution">
    <text evidence="2">The sequence shown here is derived from an EMBL/GenBank/DDBJ whole genome shotgun (WGS) entry which is preliminary data.</text>
</comment>
<organism evidence="2 3">
    <name type="scientific">Massilia suwonensis</name>
    <dbReference type="NCBI Taxonomy" id="648895"/>
    <lineage>
        <taxon>Bacteria</taxon>
        <taxon>Pseudomonadati</taxon>
        <taxon>Pseudomonadota</taxon>
        <taxon>Betaproteobacteria</taxon>
        <taxon>Burkholderiales</taxon>
        <taxon>Oxalobacteraceae</taxon>
        <taxon>Telluria group</taxon>
        <taxon>Massilia</taxon>
    </lineage>
</organism>
<name>A0ABW0MLM4_9BURK</name>
<dbReference type="InterPro" id="IPR036365">
    <property type="entry name" value="PGBD-like_sf"/>
</dbReference>
<accession>A0ABW0MLM4</accession>
<proteinExistence type="predicted"/>
<reference evidence="3" key="1">
    <citation type="journal article" date="2019" name="Int. J. Syst. Evol. Microbiol.">
        <title>The Global Catalogue of Microorganisms (GCM) 10K type strain sequencing project: providing services to taxonomists for standard genome sequencing and annotation.</title>
        <authorList>
            <consortium name="The Broad Institute Genomics Platform"/>
            <consortium name="The Broad Institute Genome Sequencing Center for Infectious Disease"/>
            <person name="Wu L."/>
            <person name="Ma J."/>
        </authorList>
    </citation>
    <scope>NUCLEOTIDE SEQUENCE [LARGE SCALE GENOMIC DNA]</scope>
    <source>
        <strain evidence="3">CCUG 43111</strain>
    </source>
</reference>
<dbReference type="NCBIfam" id="TIGR02594">
    <property type="entry name" value="TIGR02594 family protein"/>
    <property type="match status" value="1"/>
</dbReference>
<dbReference type="InterPro" id="IPR013423">
    <property type="entry name" value="CHP02594"/>
</dbReference>
<sequence length="235" mass="26107">MDSASVIQIQKALFSQGYDPGEIDGVWGRRTIAAVRAFQKNFGLTVDGVVGPATQKKLFRASDGTYNISPVLPWFEEARRLSGTKEILGPRNNPEILDWASDLDIYYPGDDVPWCGLFTAHCIGATLPDEVLPKDPLTARAWERFGDPTEPRFGAIMVFWRGSITSGKGHVGFYAGEDTKAFRILGGNQSDRVSVAWISRERFIRARWPRSAVNLVGGITTVHVERREDLSHNEA</sequence>
<dbReference type="EMBL" id="JBHSMR010000010">
    <property type="protein sequence ID" value="MFC5477771.1"/>
    <property type="molecule type" value="Genomic_DNA"/>
</dbReference>
<dbReference type="InterPro" id="IPR036366">
    <property type="entry name" value="PGBDSf"/>
</dbReference>
<gene>
    <name evidence="2" type="ORF">ACFPQ5_06215</name>
</gene>
<dbReference type="SUPFAM" id="SSF47090">
    <property type="entry name" value="PGBD-like"/>
    <property type="match status" value="1"/>
</dbReference>
<evidence type="ECO:0000313" key="2">
    <source>
        <dbReference type="EMBL" id="MFC5477771.1"/>
    </source>
</evidence>
<feature type="domain" description="Peptidoglycan binding-like" evidence="1">
    <location>
        <begin position="4"/>
        <end position="58"/>
    </location>
</feature>
<dbReference type="Proteomes" id="UP001596101">
    <property type="component" value="Unassembled WGS sequence"/>
</dbReference>
<protein>
    <submittedName>
        <fullName evidence="2">TIGR02594 family protein</fullName>
    </submittedName>
</protein>
<dbReference type="Gene3D" id="1.10.101.10">
    <property type="entry name" value="PGBD-like superfamily/PGBD"/>
    <property type="match status" value="1"/>
</dbReference>
<dbReference type="InterPro" id="IPR002477">
    <property type="entry name" value="Peptidoglycan-bd-like"/>
</dbReference>
<evidence type="ECO:0000259" key="1">
    <source>
        <dbReference type="Pfam" id="PF01471"/>
    </source>
</evidence>
<dbReference type="Pfam" id="PF01471">
    <property type="entry name" value="PG_binding_1"/>
    <property type="match status" value="1"/>
</dbReference>
<keyword evidence="3" id="KW-1185">Reference proteome</keyword>